<dbReference type="EMBL" id="JAACJS010000015">
    <property type="protein sequence ID" value="NCI51820.1"/>
    <property type="molecule type" value="Genomic_DNA"/>
</dbReference>
<dbReference type="InterPro" id="IPR005650">
    <property type="entry name" value="BlaI_family"/>
</dbReference>
<comment type="caution">
    <text evidence="5">The sequence shown here is derived from an EMBL/GenBank/DDBJ whole genome shotgun (WGS) entry which is preliminary data.</text>
</comment>
<dbReference type="InterPro" id="IPR036390">
    <property type="entry name" value="WH_DNA-bd_sf"/>
</dbReference>
<reference evidence="5 6" key="1">
    <citation type="submission" date="2020-01" db="EMBL/GenBank/DDBJ databases">
        <title>Genome analysis.</title>
        <authorList>
            <person name="Wu S."/>
            <person name="Wang G."/>
        </authorList>
    </citation>
    <scope>NUCLEOTIDE SEQUENCE [LARGE SCALE GENOMIC DNA]</scope>
    <source>
        <strain evidence="5 6">SYL130</strain>
    </source>
</reference>
<dbReference type="InterPro" id="IPR036388">
    <property type="entry name" value="WH-like_DNA-bd_sf"/>
</dbReference>
<keyword evidence="4" id="KW-0804">Transcription</keyword>
<gene>
    <name evidence="5" type="ORF">GWC95_17985</name>
</gene>
<dbReference type="Pfam" id="PF03965">
    <property type="entry name" value="Penicillinase_R"/>
    <property type="match status" value="1"/>
</dbReference>
<sequence length="119" mass="14189">MEKLTKQEEEVMQAIWNAGENNIKAFLEYLPQPRPPYTTLASTVKNLEKKNFLSSRLIGNNYLYKPLVSEEVYKQKLMQGFAKNYFNNSYKEMVNFFIEQKKLKPKELQELIKMIEEKK</sequence>
<evidence type="ECO:0000256" key="4">
    <source>
        <dbReference type="ARBA" id="ARBA00023163"/>
    </source>
</evidence>
<dbReference type="Gene3D" id="1.10.4040.10">
    <property type="entry name" value="Penicillinase repressor domain"/>
    <property type="match status" value="1"/>
</dbReference>
<evidence type="ECO:0000256" key="1">
    <source>
        <dbReference type="ARBA" id="ARBA00011046"/>
    </source>
</evidence>
<dbReference type="SUPFAM" id="SSF46785">
    <property type="entry name" value="Winged helix' DNA-binding domain"/>
    <property type="match status" value="1"/>
</dbReference>
<proteinExistence type="inferred from homology"/>
<comment type="similarity">
    <text evidence="1">Belongs to the BlaI transcriptional regulatory family.</text>
</comment>
<accession>A0ABW9ZXE1</accession>
<evidence type="ECO:0000313" key="6">
    <source>
        <dbReference type="Proteomes" id="UP000753802"/>
    </source>
</evidence>
<name>A0ABW9ZXE1_9BACT</name>
<dbReference type="Proteomes" id="UP000753802">
    <property type="component" value="Unassembled WGS sequence"/>
</dbReference>
<dbReference type="Gene3D" id="1.10.10.10">
    <property type="entry name" value="Winged helix-like DNA-binding domain superfamily/Winged helix DNA-binding domain"/>
    <property type="match status" value="1"/>
</dbReference>
<keyword evidence="3" id="KW-0238">DNA-binding</keyword>
<organism evidence="5 6">
    <name type="scientific">Sediminibacterium roseum</name>
    <dbReference type="NCBI Taxonomy" id="1978412"/>
    <lineage>
        <taxon>Bacteria</taxon>
        <taxon>Pseudomonadati</taxon>
        <taxon>Bacteroidota</taxon>
        <taxon>Chitinophagia</taxon>
        <taxon>Chitinophagales</taxon>
        <taxon>Chitinophagaceae</taxon>
        <taxon>Sediminibacterium</taxon>
    </lineage>
</organism>
<protein>
    <submittedName>
        <fullName evidence="5">BlaI/MecI/CopY family transcriptional regulator</fullName>
    </submittedName>
</protein>
<keyword evidence="6" id="KW-1185">Reference proteome</keyword>
<dbReference type="PIRSF" id="PIRSF019455">
    <property type="entry name" value="CopR_AtkY"/>
    <property type="match status" value="1"/>
</dbReference>
<evidence type="ECO:0000313" key="5">
    <source>
        <dbReference type="EMBL" id="NCI51820.1"/>
    </source>
</evidence>
<evidence type="ECO:0000256" key="2">
    <source>
        <dbReference type="ARBA" id="ARBA00023015"/>
    </source>
</evidence>
<evidence type="ECO:0000256" key="3">
    <source>
        <dbReference type="ARBA" id="ARBA00023125"/>
    </source>
</evidence>
<keyword evidence="2" id="KW-0805">Transcription regulation</keyword>
<dbReference type="RefSeq" id="WP_161820087.1">
    <property type="nucleotide sequence ID" value="NZ_JAACJS010000015.1"/>
</dbReference>